<sequence length="67" mass="6849">GEDSGRDRKTASGDGDGGISTSRHVVPLKRIEMGMAAMHELLGGLPTPLSSSRPSNAIAADLGEMEG</sequence>
<proteinExistence type="predicted"/>
<accession>A0ABS8UIT1</accession>
<evidence type="ECO:0000256" key="1">
    <source>
        <dbReference type="SAM" id="MobiDB-lite"/>
    </source>
</evidence>
<evidence type="ECO:0000313" key="3">
    <source>
        <dbReference type="Proteomes" id="UP000823775"/>
    </source>
</evidence>
<evidence type="ECO:0000313" key="2">
    <source>
        <dbReference type="EMBL" id="MCD9558734.1"/>
    </source>
</evidence>
<organism evidence="2 3">
    <name type="scientific">Datura stramonium</name>
    <name type="common">Jimsonweed</name>
    <name type="synonym">Common thornapple</name>
    <dbReference type="NCBI Taxonomy" id="4076"/>
    <lineage>
        <taxon>Eukaryota</taxon>
        <taxon>Viridiplantae</taxon>
        <taxon>Streptophyta</taxon>
        <taxon>Embryophyta</taxon>
        <taxon>Tracheophyta</taxon>
        <taxon>Spermatophyta</taxon>
        <taxon>Magnoliopsida</taxon>
        <taxon>eudicotyledons</taxon>
        <taxon>Gunneridae</taxon>
        <taxon>Pentapetalae</taxon>
        <taxon>asterids</taxon>
        <taxon>lamiids</taxon>
        <taxon>Solanales</taxon>
        <taxon>Solanaceae</taxon>
        <taxon>Solanoideae</taxon>
        <taxon>Datureae</taxon>
        <taxon>Datura</taxon>
    </lineage>
</organism>
<feature type="region of interest" description="Disordered" evidence="1">
    <location>
        <begin position="45"/>
        <end position="67"/>
    </location>
</feature>
<name>A0ABS8UIT1_DATST</name>
<gene>
    <name evidence="2" type="ORF">HAX54_016309</name>
</gene>
<reference evidence="2 3" key="1">
    <citation type="journal article" date="2021" name="BMC Genomics">
        <title>Datura genome reveals duplications of psychoactive alkaloid biosynthetic genes and high mutation rate following tissue culture.</title>
        <authorList>
            <person name="Rajewski A."/>
            <person name="Carter-House D."/>
            <person name="Stajich J."/>
            <person name="Litt A."/>
        </authorList>
    </citation>
    <scope>NUCLEOTIDE SEQUENCE [LARGE SCALE GENOMIC DNA]</scope>
    <source>
        <strain evidence="2">AR-01</strain>
    </source>
</reference>
<feature type="region of interest" description="Disordered" evidence="1">
    <location>
        <begin position="1"/>
        <end position="24"/>
    </location>
</feature>
<protein>
    <submittedName>
        <fullName evidence="2">Uncharacterized protein</fullName>
    </submittedName>
</protein>
<feature type="compositionally biased region" description="Basic and acidic residues" evidence="1">
    <location>
        <begin position="1"/>
        <end position="11"/>
    </location>
</feature>
<feature type="compositionally biased region" description="Low complexity" evidence="1">
    <location>
        <begin position="45"/>
        <end position="55"/>
    </location>
</feature>
<dbReference type="EMBL" id="JACEIK010002051">
    <property type="protein sequence ID" value="MCD9558734.1"/>
    <property type="molecule type" value="Genomic_DNA"/>
</dbReference>
<comment type="caution">
    <text evidence="2">The sequence shown here is derived from an EMBL/GenBank/DDBJ whole genome shotgun (WGS) entry which is preliminary data.</text>
</comment>
<feature type="non-terminal residue" evidence="2">
    <location>
        <position position="67"/>
    </location>
</feature>
<keyword evidence="3" id="KW-1185">Reference proteome</keyword>
<feature type="non-terminal residue" evidence="2">
    <location>
        <position position="1"/>
    </location>
</feature>
<dbReference type="Proteomes" id="UP000823775">
    <property type="component" value="Unassembled WGS sequence"/>
</dbReference>